<protein>
    <submittedName>
        <fullName evidence="1">Uncharacterized protein</fullName>
    </submittedName>
</protein>
<organism evidence="1 2">
    <name type="scientific">Pleurodeles waltl</name>
    <name type="common">Iberian ribbed newt</name>
    <dbReference type="NCBI Taxonomy" id="8319"/>
    <lineage>
        <taxon>Eukaryota</taxon>
        <taxon>Metazoa</taxon>
        <taxon>Chordata</taxon>
        <taxon>Craniata</taxon>
        <taxon>Vertebrata</taxon>
        <taxon>Euteleostomi</taxon>
        <taxon>Amphibia</taxon>
        <taxon>Batrachia</taxon>
        <taxon>Caudata</taxon>
        <taxon>Salamandroidea</taxon>
        <taxon>Salamandridae</taxon>
        <taxon>Pleurodelinae</taxon>
        <taxon>Pleurodeles</taxon>
    </lineage>
</organism>
<name>A0AAV7TEI2_PLEWA</name>
<dbReference type="Proteomes" id="UP001066276">
    <property type="component" value="Chromosome 3_2"/>
</dbReference>
<keyword evidence="2" id="KW-1185">Reference proteome</keyword>
<reference evidence="1" key="1">
    <citation type="journal article" date="2022" name="bioRxiv">
        <title>Sequencing and chromosome-scale assembly of the giantPleurodeles waltlgenome.</title>
        <authorList>
            <person name="Brown T."/>
            <person name="Elewa A."/>
            <person name="Iarovenko S."/>
            <person name="Subramanian E."/>
            <person name="Araus A.J."/>
            <person name="Petzold A."/>
            <person name="Susuki M."/>
            <person name="Suzuki K.-i.T."/>
            <person name="Hayashi T."/>
            <person name="Toyoda A."/>
            <person name="Oliveira C."/>
            <person name="Osipova E."/>
            <person name="Leigh N.D."/>
            <person name="Simon A."/>
            <person name="Yun M.H."/>
        </authorList>
    </citation>
    <scope>NUCLEOTIDE SEQUENCE</scope>
    <source>
        <strain evidence="1">20211129_DDA</strain>
        <tissue evidence="1">Liver</tissue>
    </source>
</reference>
<sequence length="82" mass="8544">MAAGAVACAGALRRPGIKSFHRVDEESRCDKLSSEPPGQGVGGVAALTSVRSEEASNGQYTSCGAWAPCGSGEAWRRMWGCR</sequence>
<evidence type="ECO:0000313" key="1">
    <source>
        <dbReference type="EMBL" id="KAJ1174823.1"/>
    </source>
</evidence>
<dbReference type="AlphaFoldDB" id="A0AAV7TEI2"/>
<dbReference type="EMBL" id="JANPWB010000006">
    <property type="protein sequence ID" value="KAJ1174823.1"/>
    <property type="molecule type" value="Genomic_DNA"/>
</dbReference>
<comment type="caution">
    <text evidence="1">The sequence shown here is derived from an EMBL/GenBank/DDBJ whole genome shotgun (WGS) entry which is preliminary data.</text>
</comment>
<evidence type="ECO:0000313" key="2">
    <source>
        <dbReference type="Proteomes" id="UP001066276"/>
    </source>
</evidence>
<accession>A0AAV7TEI2</accession>
<proteinExistence type="predicted"/>
<gene>
    <name evidence="1" type="ORF">NDU88_000114</name>
</gene>